<proteinExistence type="predicted"/>
<dbReference type="GO" id="GO:0080142">
    <property type="term" value="P:regulation of salicylic acid biosynthetic process"/>
    <property type="evidence" value="ECO:0007669"/>
    <property type="project" value="TreeGrafter"/>
</dbReference>
<gene>
    <name evidence="2" type="ORF">RJT34_32736</name>
</gene>
<feature type="domain" description="Calmodulin binding protein-like N-terminal" evidence="1">
    <location>
        <begin position="35"/>
        <end position="150"/>
    </location>
</feature>
<dbReference type="AlphaFoldDB" id="A0AAN9I671"/>
<dbReference type="GO" id="GO:0003700">
    <property type="term" value="F:DNA-binding transcription factor activity"/>
    <property type="evidence" value="ECO:0007669"/>
    <property type="project" value="TreeGrafter"/>
</dbReference>
<dbReference type="GO" id="GO:0005516">
    <property type="term" value="F:calmodulin binding"/>
    <property type="evidence" value="ECO:0007669"/>
    <property type="project" value="InterPro"/>
</dbReference>
<accession>A0AAN9I671</accession>
<name>A0AAN9I671_CLITE</name>
<dbReference type="InterPro" id="IPR012416">
    <property type="entry name" value="CBP60"/>
</dbReference>
<evidence type="ECO:0000259" key="1">
    <source>
        <dbReference type="Pfam" id="PF07887"/>
    </source>
</evidence>
<evidence type="ECO:0000313" key="2">
    <source>
        <dbReference type="EMBL" id="KAK7265120.1"/>
    </source>
</evidence>
<dbReference type="Proteomes" id="UP001359559">
    <property type="component" value="Unassembled WGS sequence"/>
</dbReference>
<dbReference type="GO" id="GO:0043565">
    <property type="term" value="F:sequence-specific DNA binding"/>
    <property type="evidence" value="ECO:0007669"/>
    <property type="project" value="TreeGrafter"/>
</dbReference>
<dbReference type="InterPro" id="IPR046831">
    <property type="entry name" value="Calmodulin_bind_N"/>
</dbReference>
<dbReference type="Pfam" id="PF07887">
    <property type="entry name" value="Calmodulin_bind"/>
    <property type="match status" value="1"/>
</dbReference>
<sequence>MLSTVSEEVERALAKLGNAEVTERERSKIKESKNLQLYFRTRMSPHLFTGGKVEGEQGASITTGNIVQIGPESVSKLKVVVIEGDFNEESHDDWTKKHFENHEVQEREGNRPLLTGDMQVILTEGVGTLLDEITFTDNSSWIRSRKFRLG</sequence>
<protein>
    <recommendedName>
        <fullName evidence="1">Calmodulin binding protein-like N-terminal domain-containing protein</fullName>
    </recommendedName>
</protein>
<dbReference type="EMBL" id="JAYKXN010000008">
    <property type="protein sequence ID" value="KAK7265120.1"/>
    <property type="molecule type" value="Genomic_DNA"/>
</dbReference>
<dbReference type="PANTHER" id="PTHR31713">
    <property type="entry name" value="OS02G0177800 PROTEIN"/>
    <property type="match status" value="1"/>
</dbReference>
<comment type="caution">
    <text evidence="2">The sequence shown here is derived from an EMBL/GenBank/DDBJ whole genome shotgun (WGS) entry which is preliminary data.</text>
</comment>
<dbReference type="PANTHER" id="PTHR31713:SF51">
    <property type="entry name" value="CALMODULIN-BINDING PROTEIN 60 E"/>
    <property type="match status" value="1"/>
</dbReference>
<keyword evidence="3" id="KW-1185">Reference proteome</keyword>
<reference evidence="2 3" key="1">
    <citation type="submission" date="2024-01" db="EMBL/GenBank/DDBJ databases">
        <title>The genomes of 5 underutilized Papilionoideae crops provide insights into root nodulation and disease resistance.</title>
        <authorList>
            <person name="Yuan L."/>
        </authorList>
    </citation>
    <scope>NUCLEOTIDE SEQUENCE [LARGE SCALE GENOMIC DNA]</scope>
    <source>
        <strain evidence="2">LY-2023</strain>
        <tissue evidence="2">Leaf</tissue>
    </source>
</reference>
<organism evidence="2 3">
    <name type="scientific">Clitoria ternatea</name>
    <name type="common">Butterfly pea</name>
    <dbReference type="NCBI Taxonomy" id="43366"/>
    <lineage>
        <taxon>Eukaryota</taxon>
        <taxon>Viridiplantae</taxon>
        <taxon>Streptophyta</taxon>
        <taxon>Embryophyta</taxon>
        <taxon>Tracheophyta</taxon>
        <taxon>Spermatophyta</taxon>
        <taxon>Magnoliopsida</taxon>
        <taxon>eudicotyledons</taxon>
        <taxon>Gunneridae</taxon>
        <taxon>Pentapetalae</taxon>
        <taxon>rosids</taxon>
        <taxon>fabids</taxon>
        <taxon>Fabales</taxon>
        <taxon>Fabaceae</taxon>
        <taxon>Papilionoideae</taxon>
        <taxon>50 kb inversion clade</taxon>
        <taxon>NPAAA clade</taxon>
        <taxon>indigoferoid/millettioid clade</taxon>
        <taxon>Phaseoleae</taxon>
        <taxon>Clitoria</taxon>
    </lineage>
</organism>
<dbReference type="GO" id="GO:0005634">
    <property type="term" value="C:nucleus"/>
    <property type="evidence" value="ECO:0007669"/>
    <property type="project" value="TreeGrafter"/>
</dbReference>
<evidence type="ECO:0000313" key="3">
    <source>
        <dbReference type="Proteomes" id="UP001359559"/>
    </source>
</evidence>